<keyword evidence="3" id="KW-1185">Reference proteome</keyword>
<dbReference type="Proteomes" id="UP001152320">
    <property type="component" value="Unassembled WGS sequence"/>
</dbReference>
<organism evidence="2 3">
    <name type="scientific">Holothuria leucospilota</name>
    <name type="common">Black long sea cucumber</name>
    <name type="synonym">Mertensiothuria leucospilota</name>
    <dbReference type="NCBI Taxonomy" id="206669"/>
    <lineage>
        <taxon>Eukaryota</taxon>
        <taxon>Metazoa</taxon>
        <taxon>Echinodermata</taxon>
        <taxon>Eleutherozoa</taxon>
        <taxon>Echinozoa</taxon>
        <taxon>Holothuroidea</taxon>
        <taxon>Aspidochirotacea</taxon>
        <taxon>Aspidochirotida</taxon>
        <taxon>Holothuriidae</taxon>
        <taxon>Holothuria</taxon>
    </lineage>
</organism>
<name>A0A9Q0Y955_HOLLE</name>
<evidence type="ECO:0000313" key="2">
    <source>
        <dbReference type="EMBL" id="KAJ8018173.1"/>
    </source>
</evidence>
<dbReference type="OrthoDB" id="10068277at2759"/>
<accession>A0A9Q0Y955</accession>
<feature type="region of interest" description="Disordered" evidence="1">
    <location>
        <begin position="208"/>
        <end position="231"/>
    </location>
</feature>
<proteinExistence type="predicted"/>
<feature type="compositionally biased region" description="Polar residues" evidence="1">
    <location>
        <begin position="219"/>
        <end position="231"/>
    </location>
</feature>
<evidence type="ECO:0000313" key="3">
    <source>
        <dbReference type="Proteomes" id="UP001152320"/>
    </source>
</evidence>
<gene>
    <name evidence="2" type="ORF">HOLleu_43985</name>
</gene>
<sequence length="231" mass="26736">MPSELAKWQTPSTDRELHDVLPRMEKTMRAQETPNIQRQRRLEDKVDHLLKNEDVDDDVRAKLYQEALRRQRVHHKQIPSMKDAISPVNDAEEHHASDDSVIASVPTKYQAKAARLLHFFKGRAITWNPQGELEMNKAIKRSHVIDLVNDLMRHRQSFESRGHETLSHWLADLNIPEELVGNPERRKVIQRLRDSEEVYAVASHLSTASDAEDKRNKETTSTLTNSGTFIK</sequence>
<reference evidence="2" key="1">
    <citation type="submission" date="2021-10" db="EMBL/GenBank/DDBJ databases">
        <title>Tropical sea cucumber genome reveals ecological adaptation and Cuvierian tubules defense mechanism.</title>
        <authorList>
            <person name="Chen T."/>
        </authorList>
    </citation>
    <scope>NUCLEOTIDE SEQUENCE</scope>
    <source>
        <strain evidence="2">Nanhai2018</strain>
        <tissue evidence="2">Muscle</tissue>
    </source>
</reference>
<evidence type="ECO:0000256" key="1">
    <source>
        <dbReference type="SAM" id="MobiDB-lite"/>
    </source>
</evidence>
<dbReference type="EMBL" id="JAIZAY010000567">
    <property type="protein sequence ID" value="KAJ8018173.1"/>
    <property type="molecule type" value="Genomic_DNA"/>
</dbReference>
<comment type="caution">
    <text evidence="2">The sequence shown here is derived from an EMBL/GenBank/DDBJ whole genome shotgun (WGS) entry which is preliminary data.</text>
</comment>
<protein>
    <submittedName>
        <fullName evidence="2">Uncharacterized protein</fullName>
    </submittedName>
</protein>
<dbReference type="AlphaFoldDB" id="A0A9Q0Y955"/>